<dbReference type="PROSITE" id="PS51392">
    <property type="entry name" value="KEN"/>
    <property type="match status" value="1"/>
</dbReference>
<evidence type="ECO:0000313" key="15">
    <source>
        <dbReference type="EMBL" id="GAQ78687.1"/>
    </source>
</evidence>
<sequence length="253" mass="28759">MGISKRLLDEQSSFDPHATGAGSSGWQAPEQLLHGRQTRAVDLFSLGCVLFFCITGGRHPFGERFERDSNVLKGEPDLWPLQHMPEAAHLVGALLRTDPLERPTAEEALLHPFFWSAEKRLAFLRDASDRVELEDREEGSLLLAAMESVGQSAAIGAWDVQLDKALLENLGKYRRYNSRSIRDLLRVIRNKCNHYRELPQSVKELLGPLPDGFLSYFTGKFPHLLMEVYKVLYTHCKQEDVVGKYFRNVHIQA</sequence>
<organism evidence="15 16">
    <name type="scientific">Klebsormidium nitens</name>
    <name type="common">Green alga</name>
    <name type="synonym">Ulothrix nitens</name>
    <dbReference type="NCBI Taxonomy" id="105231"/>
    <lineage>
        <taxon>Eukaryota</taxon>
        <taxon>Viridiplantae</taxon>
        <taxon>Streptophyta</taxon>
        <taxon>Klebsormidiophyceae</taxon>
        <taxon>Klebsormidiales</taxon>
        <taxon>Klebsormidiaceae</taxon>
        <taxon>Klebsormidium</taxon>
    </lineage>
</organism>
<keyword evidence="12" id="KW-0472">Membrane</keyword>
<dbReference type="InterPro" id="IPR010513">
    <property type="entry name" value="KEN_dom"/>
</dbReference>
<keyword evidence="3" id="KW-0723">Serine/threonine-protein kinase</keyword>
<dbReference type="GO" id="GO:0005524">
    <property type="term" value="F:ATP binding"/>
    <property type="evidence" value="ECO:0007669"/>
    <property type="project" value="UniProtKB-KW"/>
</dbReference>
<keyword evidence="11" id="KW-1133">Transmembrane helix</keyword>
<keyword evidence="16" id="KW-1185">Reference proteome</keyword>
<evidence type="ECO:0000256" key="8">
    <source>
        <dbReference type="ARBA" id="ARBA00022777"/>
    </source>
</evidence>
<dbReference type="PANTHER" id="PTHR13954:SF6">
    <property type="entry name" value="NON-SPECIFIC SERINE_THREONINE PROTEIN KINASE"/>
    <property type="match status" value="1"/>
</dbReference>
<dbReference type="Pfam" id="PF00069">
    <property type="entry name" value="Pkinase"/>
    <property type="match status" value="1"/>
</dbReference>
<evidence type="ECO:0000256" key="4">
    <source>
        <dbReference type="ARBA" id="ARBA00022679"/>
    </source>
</evidence>
<keyword evidence="10" id="KW-0067">ATP-binding</keyword>
<evidence type="ECO:0000256" key="10">
    <source>
        <dbReference type="ARBA" id="ARBA00022840"/>
    </source>
</evidence>
<evidence type="ECO:0000256" key="3">
    <source>
        <dbReference type="ARBA" id="ARBA00022527"/>
    </source>
</evidence>
<evidence type="ECO:0000256" key="5">
    <source>
        <dbReference type="ARBA" id="ARBA00022692"/>
    </source>
</evidence>
<keyword evidence="5" id="KW-0812">Transmembrane</keyword>
<comment type="subcellular location">
    <subcellularLocation>
        <location evidence="1">Membrane</location>
        <topology evidence="1">Single-pass type I membrane protein</topology>
    </subcellularLocation>
</comment>
<dbReference type="EMBL" id="DF236966">
    <property type="protein sequence ID" value="GAQ78687.1"/>
    <property type="molecule type" value="Genomic_DNA"/>
</dbReference>
<evidence type="ECO:0000256" key="1">
    <source>
        <dbReference type="ARBA" id="ARBA00004479"/>
    </source>
</evidence>
<feature type="domain" description="Protein kinase" evidence="13">
    <location>
        <begin position="1"/>
        <end position="114"/>
    </location>
</feature>
<reference evidence="15 16" key="1">
    <citation type="journal article" date="2014" name="Nat. Commun.">
        <title>Klebsormidium flaccidum genome reveals primary factors for plant terrestrial adaptation.</title>
        <authorList>
            <person name="Hori K."/>
            <person name="Maruyama F."/>
            <person name="Fujisawa T."/>
            <person name="Togashi T."/>
            <person name="Yamamoto N."/>
            <person name="Seo M."/>
            <person name="Sato S."/>
            <person name="Yamada T."/>
            <person name="Mori H."/>
            <person name="Tajima N."/>
            <person name="Moriyama T."/>
            <person name="Ikeuchi M."/>
            <person name="Watanabe M."/>
            <person name="Wada H."/>
            <person name="Kobayashi K."/>
            <person name="Saito M."/>
            <person name="Masuda T."/>
            <person name="Sasaki-Sekimoto Y."/>
            <person name="Mashiguchi K."/>
            <person name="Awai K."/>
            <person name="Shimojima M."/>
            <person name="Masuda S."/>
            <person name="Iwai M."/>
            <person name="Nobusawa T."/>
            <person name="Narise T."/>
            <person name="Kondo S."/>
            <person name="Saito H."/>
            <person name="Sato R."/>
            <person name="Murakawa M."/>
            <person name="Ihara Y."/>
            <person name="Oshima-Yamada Y."/>
            <person name="Ohtaka K."/>
            <person name="Satoh M."/>
            <person name="Sonobe K."/>
            <person name="Ishii M."/>
            <person name="Ohtani R."/>
            <person name="Kanamori-Sato M."/>
            <person name="Honoki R."/>
            <person name="Miyazaki D."/>
            <person name="Mochizuki H."/>
            <person name="Umetsu J."/>
            <person name="Higashi K."/>
            <person name="Shibata D."/>
            <person name="Kamiya Y."/>
            <person name="Sato N."/>
            <person name="Nakamura Y."/>
            <person name="Tabata S."/>
            <person name="Ida S."/>
            <person name="Kurokawa K."/>
            <person name="Ohta H."/>
        </authorList>
    </citation>
    <scope>NUCLEOTIDE SEQUENCE [LARGE SCALE GENOMIC DNA]</scope>
    <source>
        <strain evidence="15 16">NIES-2285</strain>
    </source>
</reference>
<dbReference type="GO" id="GO:0004674">
    <property type="term" value="F:protein serine/threonine kinase activity"/>
    <property type="evidence" value="ECO:0007669"/>
    <property type="project" value="UniProtKB-KW"/>
</dbReference>
<dbReference type="InterPro" id="IPR045133">
    <property type="entry name" value="IRE1/2-like"/>
</dbReference>
<keyword evidence="7" id="KW-0547">Nucleotide-binding</keyword>
<dbReference type="PANTHER" id="PTHR13954">
    <property type="entry name" value="IRE1-RELATED"/>
    <property type="match status" value="1"/>
</dbReference>
<evidence type="ECO:0000313" key="16">
    <source>
        <dbReference type="Proteomes" id="UP000054558"/>
    </source>
</evidence>
<evidence type="ECO:0000256" key="11">
    <source>
        <dbReference type="ARBA" id="ARBA00022989"/>
    </source>
</evidence>
<dbReference type="Gene3D" id="1.10.510.10">
    <property type="entry name" value="Transferase(Phosphotransferase) domain 1"/>
    <property type="match status" value="1"/>
</dbReference>
<dbReference type="Proteomes" id="UP000054558">
    <property type="component" value="Unassembled WGS sequence"/>
</dbReference>
<dbReference type="PROSITE" id="PS50011">
    <property type="entry name" value="PROTEIN_KINASE_DOM"/>
    <property type="match status" value="1"/>
</dbReference>
<keyword evidence="6" id="KW-0732">Signal</keyword>
<name>A0A1Y1HQ36_KLENI</name>
<dbReference type="GO" id="GO:0030968">
    <property type="term" value="P:endoplasmic reticulum unfolded protein response"/>
    <property type="evidence" value="ECO:0007669"/>
    <property type="project" value="InterPro"/>
</dbReference>
<dbReference type="OMA" id="DYTRVWD"/>
<dbReference type="InterPro" id="IPR038357">
    <property type="entry name" value="KEN_sf"/>
</dbReference>
<dbReference type="SUPFAM" id="SSF56112">
    <property type="entry name" value="Protein kinase-like (PK-like)"/>
    <property type="match status" value="1"/>
</dbReference>
<evidence type="ECO:0000256" key="6">
    <source>
        <dbReference type="ARBA" id="ARBA00022729"/>
    </source>
</evidence>
<evidence type="ECO:0000256" key="9">
    <source>
        <dbReference type="ARBA" id="ARBA00022801"/>
    </source>
</evidence>
<dbReference type="AlphaFoldDB" id="A0A1Y1HQ36"/>
<evidence type="ECO:0000256" key="2">
    <source>
        <dbReference type="ARBA" id="ARBA00012513"/>
    </source>
</evidence>
<protein>
    <recommendedName>
        <fullName evidence="2">non-specific serine/threonine protein kinase</fullName>
        <ecNumber evidence="2">2.7.11.1</ecNumber>
    </recommendedName>
</protein>
<dbReference type="EC" id="2.7.11.1" evidence="2"/>
<dbReference type="GO" id="GO:0004521">
    <property type="term" value="F:RNA endonuclease activity"/>
    <property type="evidence" value="ECO:0007669"/>
    <property type="project" value="InterPro"/>
</dbReference>
<dbReference type="CDD" id="cd10422">
    <property type="entry name" value="RNase_Ire1"/>
    <property type="match status" value="1"/>
</dbReference>
<dbReference type="InterPro" id="IPR011009">
    <property type="entry name" value="Kinase-like_dom_sf"/>
</dbReference>
<feature type="domain" description="KEN" evidence="14">
    <location>
        <begin position="117"/>
        <end position="248"/>
    </location>
</feature>
<dbReference type="OrthoDB" id="63989at2759"/>
<dbReference type="FunFam" id="1.20.1440.180:FF:000002">
    <property type="entry name" value="Serine/threonine-protein kinase/endoribonuclease IRE1"/>
    <property type="match status" value="1"/>
</dbReference>
<dbReference type="GO" id="GO:0016787">
    <property type="term" value="F:hydrolase activity"/>
    <property type="evidence" value="ECO:0007669"/>
    <property type="project" value="UniProtKB-KW"/>
</dbReference>
<keyword evidence="4" id="KW-0808">Transferase</keyword>
<dbReference type="InterPro" id="IPR000719">
    <property type="entry name" value="Prot_kinase_dom"/>
</dbReference>
<keyword evidence="8 15" id="KW-0418">Kinase</keyword>
<accession>A0A1Y1HQ36</accession>
<evidence type="ECO:0000259" key="14">
    <source>
        <dbReference type="PROSITE" id="PS51392"/>
    </source>
</evidence>
<dbReference type="Gene3D" id="1.20.1440.180">
    <property type="entry name" value="KEN domain"/>
    <property type="match status" value="1"/>
</dbReference>
<dbReference type="GO" id="GO:0006397">
    <property type="term" value="P:mRNA processing"/>
    <property type="evidence" value="ECO:0007669"/>
    <property type="project" value="InterPro"/>
</dbReference>
<gene>
    <name evidence="15" type="ORF">KFL_000170330</name>
</gene>
<dbReference type="STRING" id="105231.A0A1Y1HQ36"/>
<proteinExistence type="predicted"/>
<keyword evidence="9" id="KW-0378">Hydrolase</keyword>
<evidence type="ECO:0000256" key="12">
    <source>
        <dbReference type="ARBA" id="ARBA00023136"/>
    </source>
</evidence>
<dbReference type="GO" id="GO:0016020">
    <property type="term" value="C:membrane"/>
    <property type="evidence" value="ECO:0007669"/>
    <property type="project" value="UniProtKB-SubCell"/>
</dbReference>
<dbReference type="SMART" id="SM00580">
    <property type="entry name" value="PUG"/>
    <property type="match status" value="1"/>
</dbReference>
<dbReference type="Pfam" id="PF06479">
    <property type="entry name" value="Ribonuc_2-5A"/>
    <property type="match status" value="1"/>
</dbReference>
<evidence type="ECO:0000256" key="7">
    <source>
        <dbReference type="ARBA" id="ARBA00022741"/>
    </source>
</evidence>
<evidence type="ECO:0000259" key="13">
    <source>
        <dbReference type="PROSITE" id="PS50011"/>
    </source>
</evidence>